<comment type="caution">
    <text evidence="6">The sequence shown here is derived from an EMBL/GenBank/DDBJ whole genome shotgun (WGS) entry which is preliminary data.</text>
</comment>
<evidence type="ECO:0000256" key="4">
    <source>
        <dbReference type="SAM" id="SignalP"/>
    </source>
</evidence>
<dbReference type="RefSeq" id="WP_026935752.1">
    <property type="nucleotide sequence ID" value="NZ_CP028426.1"/>
</dbReference>
<name>A0ABT7C4U3_9MICO</name>
<keyword evidence="7" id="KW-1185">Reference proteome</keyword>
<dbReference type="SUPFAM" id="SSF53822">
    <property type="entry name" value="Periplasmic binding protein-like I"/>
    <property type="match status" value="1"/>
</dbReference>
<feature type="chain" id="PRO_5045172416" evidence="4">
    <location>
        <begin position="21"/>
        <end position="346"/>
    </location>
</feature>
<evidence type="ECO:0000256" key="2">
    <source>
        <dbReference type="ARBA" id="ARBA00007639"/>
    </source>
</evidence>
<accession>A0ABT7C4U3</accession>
<gene>
    <name evidence="6" type="ORF">C7K25_02340</name>
</gene>
<keyword evidence="3 4" id="KW-0732">Signal</keyword>
<protein>
    <submittedName>
        <fullName evidence="6">Ribose ABC transporter substrate-binding protein</fullName>
    </submittedName>
</protein>
<dbReference type="InterPro" id="IPR025997">
    <property type="entry name" value="SBP_2_dom"/>
</dbReference>
<dbReference type="CDD" id="cd20007">
    <property type="entry name" value="PBP1_ABC_sugar_binding-like"/>
    <property type="match status" value="1"/>
</dbReference>
<dbReference type="PANTHER" id="PTHR46847">
    <property type="entry name" value="D-ALLOSE-BINDING PERIPLASMIC PROTEIN-RELATED"/>
    <property type="match status" value="1"/>
</dbReference>
<evidence type="ECO:0000313" key="6">
    <source>
        <dbReference type="EMBL" id="MDJ1370222.1"/>
    </source>
</evidence>
<comment type="similarity">
    <text evidence="2">Belongs to the bacterial solute-binding protein 2 family.</text>
</comment>
<evidence type="ECO:0000256" key="3">
    <source>
        <dbReference type="ARBA" id="ARBA00022729"/>
    </source>
</evidence>
<dbReference type="PANTHER" id="PTHR46847:SF1">
    <property type="entry name" value="D-ALLOSE-BINDING PERIPLASMIC PROTEIN-RELATED"/>
    <property type="match status" value="1"/>
</dbReference>
<dbReference type="PROSITE" id="PS51257">
    <property type="entry name" value="PROKAR_LIPOPROTEIN"/>
    <property type="match status" value="1"/>
</dbReference>
<dbReference type="Proteomes" id="UP001170379">
    <property type="component" value="Unassembled WGS sequence"/>
</dbReference>
<sequence>MKTHKIAVSFVAIALATSLAACTSSKPVASEEKEDQPKTSAETAVEIAAPDRAGSEYDISLLIGVVGDPFFITMGCQAQEEAERLGVTVDVQGPQKYDPTLQRPILDSIIASKPDALLMVPTDAQALQQPLEMAVASGIEVALLDTTTSDPSFAVSEISTDNEAAGAAAFDAIKQLHPEGGKVMVMGLEAGVSATDARTKGFEDAVASDPSFTYVGVEYSRNDPATAASIIGARLQKDPDLVGVFAANIFAAEGTATGVKQAGKSGEVQIVAVDAGENQLAALREGTVQALIAQDPGAIGINGVRAVVSALDGVDVPNKVATKITVITRDNVDAEEGRAAAYKTGC</sequence>
<evidence type="ECO:0000313" key="7">
    <source>
        <dbReference type="Proteomes" id="UP001170379"/>
    </source>
</evidence>
<proteinExistence type="inferred from homology"/>
<dbReference type="InterPro" id="IPR028082">
    <property type="entry name" value="Peripla_BP_I"/>
</dbReference>
<reference evidence="6" key="1">
    <citation type="submission" date="2018-03" db="EMBL/GenBank/DDBJ databases">
        <authorList>
            <person name="Nunes O.C."/>
            <person name="Lopes A.R."/>
            <person name="Froufe H."/>
            <person name="Munoz-Merida A."/>
            <person name="Barroso C."/>
            <person name="Egas C."/>
        </authorList>
    </citation>
    <scope>NUCLEOTIDE SEQUENCE</scope>
    <source>
        <strain evidence="6">ON4</strain>
    </source>
</reference>
<feature type="signal peptide" evidence="4">
    <location>
        <begin position="1"/>
        <end position="20"/>
    </location>
</feature>
<dbReference type="Gene3D" id="3.40.50.2300">
    <property type="match status" value="2"/>
</dbReference>
<reference evidence="6" key="2">
    <citation type="journal article" date="2022" name="Sci. Rep.">
        <title>In silico prediction of the enzymes involved in the degradation of the herbicide molinate by Gulosibacter molinativorax ON4T.</title>
        <authorList>
            <person name="Lopes A.R."/>
            <person name="Bunin E."/>
            <person name="Viana A.T."/>
            <person name="Froufe H."/>
            <person name="Munoz-Merida A."/>
            <person name="Pinho D."/>
            <person name="Figueiredo J."/>
            <person name="Barroso C."/>
            <person name="Vaz-Moreira I."/>
            <person name="Bellanger X."/>
            <person name="Egas C."/>
            <person name="Nunes O.C."/>
        </authorList>
    </citation>
    <scope>NUCLEOTIDE SEQUENCE</scope>
    <source>
        <strain evidence="6">ON4</strain>
    </source>
</reference>
<organism evidence="6 7">
    <name type="scientific">Gulosibacter molinativorax</name>
    <dbReference type="NCBI Taxonomy" id="256821"/>
    <lineage>
        <taxon>Bacteria</taxon>
        <taxon>Bacillati</taxon>
        <taxon>Actinomycetota</taxon>
        <taxon>Actinomycetes</taxon>
        <taxon>Micrococcales</taxon>
        <taxon>Microbacteriaceae</taxon>
        <taxon>Gulosibacter</taxon>
    </lineage>
</organism>
<feature type="domain" description="Periplasmic binding protein" evidence="5">
    <location>
        <begin position="60"/>
        <end position="313"/>
    </location>
</feature>
<evidence type="ECO:0000256" key="1">
    <source>
        <dbReference type="ARBA" id="ARBA00004196"/>
    </source>
</evidence>
<comment type="subcellular location">
    <subcellularLocation>
        <location evidence="1">Cell envelope</location>
    </subcellularLocation>
</comment>
<dbReference type="EMBL" id="PXVD01000003">
    <property type="protein sequence ID" value="MDJ1370222.1"/>
    <property type="molecule type" value="Genomic_DNA"/>
</dbReference>
<dbReference type="Pfam" id="PF13407">
    <property type="entry name" value="Peripla_BP_4"/>
    <property type="match status" value="1"/>
</dbReference>
<evidence type="ECO:0000259" key="5">
    <source>
        <dbReference type="Pfam" id="PF13407"/>
    </source>
</evidence>